<sequence>MDLENRELEDVKRVAAITILIVELIVPYLENITDLRRIKESIESGFLDRGMVYVSAKKFLGVSV</sequence>
<protein>
    <submittedName>
        <fullName evidence="1">Uncharacterized protein</fullName>
    </submittedName>
</protein>
<name>A0ABV7MPW0_9HYPH</name>
<reference evidence="2" key="1">
    <citation type="journal article" date="2019" name="Int. J. Syst. Evol. Microbiol.">
        <title>The Global Catalogue of Microorganisms (GCM) 10K type strain sequencing project: providing services to taxonomists for standard genome sequencing and annotation.</title>
        <authorList>
            <consortium name="The Broad Institute Genomics Platform"/>
            <consortium name="The Broad Institute Genome Sequencing Center for Infectious Disease"/>
            <person name="Wu L."/>
            <person name="Ma J."/>
        </authorList>
    </citation>
    <scope>NUCLEOTIDE SEQUENCE [LARGE SCALE GENOMIC DNA]</scope>
    <source>
        <strain evidence="2">ICMP 19515</strain>
    </source>
</reference>
<gene>
    <name evidence="1" type="ORF">ACFOJ9_18570</name>
</gene>
<accession>A0ABV7MPW0</accession>
<organism evidence="1 2">
    <name type="scientific">Mesorhizobium cantuariense</name>
    <dbReference type="NCBI Taxonomy" id="1300275"/>
    <lineage>
        <taxon>Bacteria</taxon>
        <taxon>Pseudomonadati</taxon>
        <taxon>Pseudomonadota</taxon>
        <taxon>Alphaproteobacteria</taxon>
        <taxon>Hyphomicrobiales</taxon>
        <taxon>Phyllobacteriaceae</taxon>
        <taxon>Mesorhizobium</taxon>
    </lineage>
</organism>
<dbReference type="Proteomes" id="UP001595648">
    <property type="component" value="Unassembled WGS sequence"/>
</dbReference>
<dbReference type="EMBL" id="JBHRVD010000001">
    <property type="protein sequence ID" value="MFC3323750.1"/>
    <property type="molecule type" value="Genomic_DNA"/>
</dbReference>
<evidence type="ECO:0000313" key="2">
    <source>
        <dbReference type="Proteomes" id="UP001595648"/>
    </source>
</evidence>
<proteinExistence type="predicted"/>
<evidence type="ECO:0000313" key="1">
    <source>
        <dbReference type="EMBL" id="MFC3323750.1"/>
    </source>
</evidence>
<keyword evidence="2" id="KW-1185">Reference proteome</keyword>
<dbReference type="RefSeq" id="WP_378988350.1">
    <property type="nucleotide sequence ID" value="NZ_JBHRVD010000001.1"/>
</dbReference>
<comment type="caution">
    <text evidence="1">The sequence shown here is derived from an EMBL/GenBank/DDBJ whole genome shotgun (WGS) entry which is preliminary data.</text>
</comment>